<proteinExistence type="predicted"/>
<dbReference type="Proteomes" id="UP000236903">
    <property type="component" value="Chromosome"/>
</dbReference>
<gene>
    <name evidence="1" type="ORF">BKM03_11790</name>
</gene>
<dbReference type="EMBL" id="CP026562">
    <property type="protein sequence ID" value="AVB19845.1"/>
    <property type="molecule type" value="Genomic_DNA"/>
</dbReference>
<name>A0AAD0DXR6_9PSED</name>
<accession>A0AAD0DXR6</accession>
<dbReference type="KEGG" id="pavl:BKM03_11790"/>
<reference evidence="1 2" key="1">
    <citation type="submission" date="2018-02" db="EMBL/GenBank/DDBJ databases">
        <title>Comparative genomics of Pseudomonas syringae.</title>
        <authorList>
            <person name="Hulin M.T."/>
        </authorList>
    </citation>
    <scope>NUCLEOTIDE SEQUENCE [LARGE SCALE GENOMIC DNA]</scope>
    <source>
        <strain evidence="1 2">R2leaf</strain>
    </source>
</reference>
<dbReference type="AlphaFoldDB" id="A0AAD0DXR6"/>
<protein>
    <submittedName>
        <fullName evidence="1">Uncharacterized protein</fullName>
    </submittedName>
</protein>
<evidence type="ECO:0000313" key="1">
    <source>
        <dbReference type="EMBL" id="AVB19845.1"/>
    </source>
</evidence>
<evidence type="ECO:0000313" key="2">
    <source>
        <dbReference type="Proteomes" id="UP000236903"/>
    </source>
</evidence>
<organism evidence="1 2">
    <name type="scientific">Pseudomonas avellanae</name>
    <dbReference type="NCBI Taxonomy" id="46257"/>
    <lineage>
        <taxon>Bacteria</taxon>
        <taxon>Pseudomonadati</taxon>
        <taxon>Pseudomonadota</taxon>
        <taxon>Gammaproteobacteria</taxon>
        <taxon>Pseudomonadales</taxon>
        <taxon>Pseudomonadaceae</taxon>
        <taxon>Pseudomonas</taxon>
    </lineage>
</organism>
<sequence>MPKPDACQESGFDYRAVGMRFVMLCVTRRFCDVSWICSRLKAPFRPSANSIRRNIDTCGSELAHEDAGPNTLFLRLYRILLRITQQFCDVSWRCLRLRSPLRPYGAPCVVSDIVVKKRFNYRATLRVACRSGRSASSIWRFASHQGSTMSARLM</sequence>